<dbReference type="GO" id="GO:0005840">
    <property type="term" value="C:ribosome"/>
    <property type="evidence" value="ECO:0007669"/>
    <property type="project" value="UniProtKB-KW"/>
</dbReference>
<dbReference type="InterPro" id="IPR016181">
    <property type="entry name" value="Acyl_CoA_acyltransferase"/>
</dbReference>
<keyword evidence="1" id="KW-0808">Transferase</keyword>
<keyword evidence="4" id="KW-0687">Ribonucleoprotein</keyword>
<reference evidence="3" key="1">
    <citation type="journal article" date="2014" name="Int. J. Syst. Evol. Microbiol.">
        <title>Complete genome of a new Firmicutes species belonging to the dominant human colonic microbiota ('Ruminococcus bicirculans') reveals two chromosomes and a selective capacity to utilize plant glucans.</title>
        <authorList>
            <consortium name="NISC Comparative Sequencing Program"/>
            <person name="Wegmann U."/>
            <person name="Louis P."/>
            <person name="Goesmann A."/>
            <person name="Henrissat B."/>
            <person name="Duncan S.H."/>
            <person name="Flint H.J."/>
        </authorList>
    </citation>
    <scope>NUCLEOTIDE SEQUENCE</scope>
    <source>
        <strain evidence="3">CGMCC 4.5581</strain>
    </source>
</reference>
<evidence type="ECO:0000259" key="2">
    <source>
        <dbReference type="PROSITE" id="PS51186"/>
    </source>
</evidence>
<keyword evidence="6" id="KW-1185">Reference proteome</keyword>
<dbReference type="CDD" id="cd04301">
    <property type="entry name" value="NAT_SF"/>
    <property type="match status" value="1"/>
</dbReference>
<reference evidence="6" key="2">
    <citation type="journal article" date="2019" name="Int. J. Syst. Evol. Microbiol.">
        <title>The Global Catalogue of Microorganisms (GCM) 10K type strain sequencing project: providing services to taxonomists for standard genome sequencing and annotation.</title>
        <authorList>
            <consortium name="The Broad Institute Genomics Platform"/>
            <consortium name="The Broad Institute Genome Sequencing Center for Infectious Disease"/>
            <person name="Wu L."/>
            <person name="Ma J."/>
        </authorList>
    </citation>
    <scope>NUCLEOTIDE SEQUENCE [LARGE SCALE GENOMIC DNA]</scope>
    <source>
        <strain evidence="6">CGMCC 4.5581</strain>
    </source>
</reference>
<sequence>MAGLLAGAIAVAYHPVTVDIDRLVVDPSAHRQGIGRALVQDVVRRAEGRMIEVSTGRDNAPARRLYESLGFRTTRDVEVLAGLWVTRYAHCP</sequence>
<evidence type="ECO:0000313" key="4">
    <source>
        <dbReference type="EMBL" id="NIH67922.1"/>
    </source>
</evidence>
<comment type="caution">
    <text evidence="4">The sequence shown here is derived from an EMBL/GenBank/DDBJ whole genome shotgun (WGS) entry which is preliminary data.</text>
</comment>
<dbReference type="AlphaFoldDB" id="A0A846LNZ4"/>
<protein>
    <submittedName>
        <fullName evidence="4">Ribosomal protein S18 acetylase RimI-like enzyme</fullName>
    </submittedName>
</protein>
<evidence type="ECO:0000313" key="3">
    <source>
        <dbReference type="EMBL" id="GGL70200.1"/>
    </source>
</evidence>
<accession>A0A846LNZ4</accession>
<dbReference type="PANTHER" id="PTHR13947">
    <property type="entry name" value="GNAT FAMILY N-ACETYLTRANSFERASE"/>
    <property type="match status" value="1"/>
</dbReference>
<evidence type="ECO:0000313" key="5">
    <source>
        <dbReference type="Proteomes" id="UP000552836"/>
    </source>
</evidence>
<dbReference type="InterPro" id="IPR050769">
    <property type="entry name" value="NAT_camello-type"/>
</dbReference>
<dbReference type="SUPFAM" id="SSF55729">
    <property type="entry name" value="Acyl-CoA N-acyltransferases (Nat)"/>
    <property type="match status" value="1"/>
</dbReference>
<dbReference type="GO" id="GO:0008080">
    <property type="term" value="F:N-acetyltransferase activity"/>
    <property type="evidence" value="ECO:0007669"/>
    <property type="project" value="InterPro"/>
</dbReference>
<dbReference type="Gene3D" id="3.40.630.30">
    <property type="match status" value="1"/>
</dbReference>
<evidence type="ECO:0000256" key="1">
    <source>
        <dbReference type="ARBA" id="ARBA00022679"/>
    </source>
</evidence>
<dbReference type="Proteomes" id="UP000648663">
    <property type="component" value="Unassembled WGS sequence"/>
</dbReference>
<reference evidence="4 5" key="3">
    <citation type="submission" date="2020-02" db="EMBL/GenBank/DDBJ databases">
        <title>Sequencing the genomes of 1000 actinobacteria strains.</title>
        <authorList>
            <person name="Klenk H.-P."/>
        </authorList>
    </citation>
    <scope>NUCLEOTIDE SEQUENCE [LARGE SCALE GENOMIC DNA]</scope>
    <source>
        <strain evidence="4 5">DSM 45201</strain>
    </source>
</reference>
<organism evidence="4 5">
    <name type="scientific">Modestobacter marinus</name>
    <dbReference type="NCBI Taxonomy" id="477641"/>
    <lineage>
        <taxon>Bacteria</taxon>
        <taxon>Bacillati</taxon>
        <taxon>Actinomycetota</taxon>
        <taxon>Actinomycetes</taxon>
        <taxon>Geodermatophilales</taxon>
        <taxon>Geodermatophilaceae</taxon>
        <taxon>Modestobacter</taxon>
    </lineage>
</organism>
<evidence type="ECO:0000313" key="6">
    <source>
        <dbReference type="Proteomes" id="UP000648663"/>
    </source>
</evidence>
<dbReference type="Pfam" id="PF00583">
    <property type="entry name" value="Acetyltransf_1"/>
    <property type="match status" value="1"/>
</dbReference>
<proteinExistence type="predicted"/>
<dbReference type="Proteomes" id="UP000552836">
    <property type="component" value="Unassembled WGS sequence"/>
</dbReference>
<dbReference type="PROSITE" id="PS51186">
    <property type="entry name" value="GNAT"/>
    <property type="match status" value="1"/>
</dbReference>
<keyword evidence="4" id="KW-0689">Ribosomal protein</keyword>
<reference evidence="3" key="4">
    <citation type="submission" date="2024-05" db="EMBL/GenBank/DDBJ databases">
        <authorList>
            <person name="Sun Q."/>
            <person name="Zhou Y."/>
        </authorList>
    </citation>
    <scope>NUCLEOTIDE SEQUENCE</scope>
    <source>
        <strain evidence="3">CGMCC 4.5581</strain>
    </source>
</reference>
<feature type="domain" description="N-acetyltransferase" evidence="2">
    <location>
        <begin position="1"/>
        <end position="90"/>
    </location>
</feature>
<name>A0A846LNZ4_9ACTN</name>
<dbReference type="InterPro" id="IPR000182">
    <property type="entry name" value="GNAT_dom"/>
</dbReference>
<dbReference type="EMBL" id="JAAMPA010000001">
    <property type="protein sequence ID" value="NIH67922.1"/>
    <property type="molecule type" value="Genomic_DNA"/>
</dbReference>
<dbReference type="PANTHER" id="PTHR13947:SF37">
    <property type="entry name" value="LD18367P"/>
    <property type="match status" value="1"/>
</dbReference>
<gene>
    <name evidence="4" type="ORF">FB380_002368</name>
    <name evidence="3" type="ORF">GCM10011589_28170</name>
</gene>
<dbReference type="EMBL" id="BMMI01000005">
    <property type="protein sequence ID" value="GGL70200.1"/>
    <property type="molecule type" value="Genomic_DNA"/>
</dbReference>